<dbReference type="Proteomes" id="UP001148838">
    <property type="component" value="Unassembled WGS sequence"/>
</dbReference>
<dbReference type="Pfam" id="PF13843">
    <property type="entry name" value="DDE_Tnp_1_7"/>
    <property type="match status" value="2"/>
</dbReference>
<evidence type="ECO:0000313" key="3">
    <source>
        <dbReference type="Proteomes" id="UP001148838"/>
    </source>
</evidence>
<comment type="caution">
    <text evidence="2">The sequence shown here is derived from an EMBL/GenBank/DDBJ whole genome shotgun (WGS) entry which is preliminary data.</text>
</comment>
<evidence type="ECO:0000313" key="2">
    <source>
        <dbReference type="EMBL" id="KAJ4440828.1"/>
    </source>
</evidence>
<reference evidence="2 3" key="1">
    <citation type="journal article" date="2022" name="Allergy">
        <title>Genome assembly and annotation of Periplaneta americana reveal a comprehensive cockroach allergen profile.</title>
        <authorList>
            <person name="Wang L."/>
            <person name="Xiong Q."/>
            <person name="Saelim N."/>
            <person name="Wang L."/>
            <person name="Nong W."/>
            <person name="Wan A.T."/>
            <person name="Shi M."/>
            <person name="Liu X."/>
            <person name="Cao Q."/>
            <person name="Hui J.H.L."/>
            <person name="Sookrung N."/>
            <person name="Leung T.F."/>
            <person name="Tungtrongchitr A."/>
            <person name="Tsui S.K.W."/>
        </authorList>
    </citation>
    <scope>NUCLEOTIDE SEQUENCE [LARGE SCALE GENOMIC DNA]</scope>
    <source>
        <strain evidence="2">PWHHKU_190912</strain>
    </source>
</reference>
<dbReference type="PANTHER" id="PTHR47055:SF3">
    <property type="entry name" value="PHORBOL-ESTER_DAG-TYPE DOMAIN-CONTAINING PROTEIN"/>
    <property type="match status" value="1"/>
</dbReference>
<dbReference type="InterPro" id="IPR052638">
    <property type="entry name" value="PiggyBac_TE-derived"/>
</dbReference>
<feature type="domain" description="PiggyBac transposable element-derived protein" evidence="1">
    <location>
        <begin position="249"/>
        <end position="342"/>
    </location>
</feature>
<dbReference type="EMBL" id="JAJSOF020000015">
    <property type="protein sequence ID" value="KAJ4440828.1"/>
    <property type="molecule type" value="Genomic_DNA"/>
</dbReference>
<sequence length="441" mass="50798">RKITLHELLEIMDSSETIPNNGVDVALLPPLNANDLTDEDSGAEDDPYIDNLPASQLSADVFVTDMAINNAAEREITGEPKNEDSTLPSTEWPLMYEVPLKPGRSPLEYFTQFFDEEILNMMVTYTNQYAAKKNRVGDCSENEMVFLAVLLLSGYVVVPRRRMHCQGEQDSHNEFVSNAISRDRFDFIMMNWYVCNNDDLEKSDRFAKIRTLLSMLNERKRIWYDFKFWCGGTSNGYFILLEPYQEAGTYSQSITIAKWNDNSVVTIATNYDEVFPLRQVGRFSKEKKRRIAVPLFESYNSHMGGIDRGDQNVSLYRTSIRGKKWYFPIIAHLIDVAEQNAWLLYRRNEENVDHLSFQRRVATAILESNKGVLTSKGRPSKVSQIESWYDGGDYYISDLPVDIHTHKKQLKCRICQKKATTMCVKCDLPLHVSCFVSFHTK</sequence>
<gene>
    <name evidence="2" type="ORF">ANN_10674</name>
</gene>
<protein>
    <recommendedName>
        <fullName evidence="1">PiggyBac transposable element-derived protein domain-containing protein</fullName>
    </recommendedName>
</protein>
<accession>A0ABQ8T3L2</accession>
<organism evidence="2 3">
    <name type="scientific">Periplaneta americana</name>
    <name type="common">American cockroach</name>
    <name type="synonym">Blatta americana</name>
    <dbReference type="NCBI Taxonomy" id="6978"/>
    <lineage>
        <taxon>Eukaryota</taxon>
        <taxon>Metazoa</taxon>
        <taxon>Ecdysozoa</taxon>
        <taxon>Arthropoda</taxon>
        <taxon>Hexapoda</taxon>
        <taxon>Insecta</taxon>
        <taxon>Pterygota</taxon>
        <taxon>Neoptera</taxon>
        <taxon>Polyneoptera</taxon>
        <taxon>Dictyoptera</taxon>
        <taxon>Blattodea</taxon>
        <taxon>Blattoidea</taxon>
        <taxon>Blattidae</taxon>
        <taxon>Blattinae</taxon>
        <taxon>Periplaneta</taxon>
    </lineage>
</organism>
<keyword evidence="3" id="KW-1185">Reference proteome</keyword>
<proteinExistence type="predicted"/>
<dbReference type="InterPro" id="IPR029526">
    <property type="entry name" value="PGBD"/>
</dbReference>
<name>A0ABQ8T3L2_PERAM</name>
<evidence type="ECO:0000259" key="1">
    <source>
        <dbReference type="Pfam" id="PF13843"/>
    </source>
</evidence>
<dbReference type="PANTHER" id="PTHR47055">
    <property type="entry name" value="DDE_TNP_1_7 DOMAIN-CONTAINING PROTEIN"/>
    <property type="match status" value="1"/>
</dbReference>
<feature type="domain" description="PiggyBac transposable element-derived protein" evidence="1">
    <location>
        <begin position="105"/>
        <end position="219"/>
    </location>
</feature>
<feature type="non-terminal residue" evidence="2">
    <location>
        <position position="1"/>
    </location>
</feature>